<proteinExistence type="predicted"/>
<comment type="caution">
    <text evidence="3">The sequence shown here is derived from an EMBL/GenBank/DDBJ whole genome shotgun (WGS) entry which is preliminary data.</text>
</comment>
<dbReference type="Pfam" id="PF00534">
    <property type="entry name" value="Glycos_transf_1"/>
    <property type="match status" value="1"/>
</dbReference>
<evidence type="ECO:0000256" key="1">
    <source>
        <dbReference type="ARBA" id="ARBA00022679"/>
    </source>
</evidence>
<accession>A0ABS4F6S5</accession>
<dbReference type="CDD" id="cd03801">
    <property type="entry name" value="GT4_PimA-like"/>
    <property type="match status" value="1"/>
</dbReference>
<dbReference type="EMBL" id="JAGGKI010000002">
    <property type="protein sequence ID" value="MBP1891970.1"/>
    <property type="molecule type" value="Genomic_DNA"/>
</dbReference>
<dbReference type="GeneID" id="95403078"/>
<evidence type="ECO:0000313" key="3">
    <source>
        <dbReference type="EMBL" id="MBP1891970.1"/>
    </source>
</evidence>
<dbReference type="PANTHER" id="PTHR46401:SF2">
    <property type="entry name" value="GLYCOSYLTRANSFERASE WBBK-RELATED"/>
    <property type="match status" value="1"/>
</dbReference>
<reference evidence="3 4" key="1">
    <citation type="submission" date="2021-03" db="EMBL/GenBank/DDBJ databases">
        <title>Genomic Encyclopedia of Type Strains, Phase IV (KMG-IV): sequencing the most valuable type-strain genomes for metagenomic binning, comparative biology and taxonomic classification.</title>
        <authorList>
            <person name="Goeker M."/>
        </authorList>
    </citation>
    <scope>NUCLEOTIDE SEQUENCE [LARGE SCALE GENOMIC DNA]</scope>
    <source>
        <strain evidence="3 4">DSM 15596</strain>
    </source>
</reference>
<gene>
    <name evidence="3" type="ORF">J2Z18_001042</name>
</gene>
<keyword evidence="1" id="KW-0808">Transferase</keyword>
<dbReference type="InterPro" id="IPR001296">
    <property type="entry name" value="Glyco_trans_1"/>
</dbReference>
<keyword evidence="4" id="KW-1185">Reference proteome</keyword>
<evidence type="ECO:0000313" key="4">
    <source>
        <dbReference type="Proteomes" id="UP000706926"/>
    </source>
</evidence>
<protein>
    <submittedName>
        <fullName evidence="3">Glycosyltransferase involved in cell wall biosynthesis</fullName>
    </submittedName>
</protein>
<feature type="domain" description="Glycosyl transferase family 1" evidence="2">
    <location>
        <begin position="189"/>
        <end position="346"/>
    </location>
</feature>
<dbReference type="Gene3D" id="3.40.50.2000">
    <property type="entry name" value="Glycogen Phosphorylase B"/>
    <property type="match status" value="2"/>
</dbReference>
<organism evidence="3 4">
    <name type="scientific">Paenibacillus lactis</name>
    <dbReference type="NCBI Taxonomy" id="228574"/>
    <lineage>
        <taxon>Bacteria</taxon>
        <taxon>Bacillati</taxon>
        <taxon>Bacillota</taxon>
        <taxon>Bacilli</taxon>
        <taxon>Bacillales</taxon>
        <taxon>Paenibacillaceae</taxon>
        <taxon>Paenibacillus</taxon>
    </lineage>
</organism>
<name>A0ABS4F6S5_9BACL</name>
<dbReference type="Proteomes" id="UP000706926">
    <property type="component" value="Unassembled WGS sequence"/>
</dbReference>
<dbReference type="SUPFAM" id="SSF53756">
    <property type="entry name" value="UDP-Glycosyltransferase/glycogen phosphorylase"/>
    <property type="match status" value="1"/>
</dbReference>
<dbReference type="RefSeq" id="WP_210094287.1">
    <property type="nucleotide sequence ID" value="NZ_CP139098.1"/>
</dbReference>
<evidence type="ECO:0000259" key="2">
    <source>
        <dbReference type="Pfam" id="PF00534"/>
    </source>
</evidence>
<dbReference type="PANTHER" id="PTHR46401">
    <property type="entry name" value="GLYCOSYLTRANSFERASE WBBK-RELATED"/>
    <property type="match status" value="1"/>
</dbReference>
<sequence>MKVAMIANSNHNVNSGVSGTRIAIAESLRQLGVQVDTYFMDDFKVFDGGIMDKIIFPWKLASRLSKWKEYDLLDIASGDSWVLSYFRKRPVIVSSSHGLEHLAHREILEEHRLGNLPLSKKYFIYWGGYRIWEVSKSFKRADFSIVLNSEDKHFVQDQIGKDSYKISAIFNGIPSYFLNLPVNDMETANNEVIQIAQVGSYIHRKGISYSAQALNTILAKYAHVEVAFMGTGCEDEKVLADFDPEVRDRVTTIPTYKHSELPHLLRGYHIKLFPTLSEGFGKTLIECMACGLAPITTDTAGPADIVTDGVDALVIPKRNIDQMVVAIEKLIHDPSLLKQLRFNAYRTAQKFTWDNAAKNRLACYEQAIREMKRGYAQES</sequence>